<dbReference type="PATRIC" id="fig|1367847.3.peg.1887"/>
<evidence type="ECO:0000313" key="3">
    <source>
        <dbReference type="Proteomes" id="UP000015480"/>
    </source>
</evidence>
<dbReference type="KEGG" id="pami:JCM7686_1898"/>
<dbReference type="AlphaFoldDB" id="S5XNU7"/>
<gene>
    <name evidence="2" type="ORF">JCM7686_1898</name>
</gene>
<feature type="signal peptide" evidence="1">
    <location>
        <begin position="1"/>
        <end position="20"/>
    </location>
</feature>
<name>S5XNU7_PARAH</name>
<dbReference type="OrthoDB" id="7564551at2"/>
<evidence type="ECO:0000313" key="2">
    <source>
        <dbReference type="EMBL" id="AGT08999.1"/>
    </source>
</evidence>
<accession>S5XNU7</accession>
<dbReference type="STRING" id="1367847.JCM7686_1898"/>
<keyword evidence="1" id="KW-0732">Signal</keyword>
<dbReference type="RefSeq" id="WP_020950637.1">
    <property type="nucleotide sequence ID" value="NC_022041.1"/>
</dbReference>
<dbReference type="HOGENOM" id="CLU_1766222_0_0_5"/>
<dbReference type="EMBL" id="CP006650">
    <property type="protein sequence ID" value="AGT08999.1"/>
    <property type="molecule type" value="Genomic_DNA"/>
</dbReference>
<protein>
    <submittedName>
        <fullName evidence="2">Uncharacterized protein</fullName>
    </submittedName>
</protein>
<dbReference type="eggNOG" id="ENOG5033J7W">
    <property type="taxonomic scope" value="Bacteria"/>
</dbReference>
<dbReference type="Proteomes" id="UP000015480">
    <property type="component" value="Chromosome"/>
</dbReference>
<proteinExistence type="predicted"/>
<sequence>MRALIAAAFFAAAFPLVAQADTVFEIKGGQVSVPEGVLLRVKKVTVGTDATVLNVTLSYDGDSGSVQMTDDPTFLELPDGQRLMLRAIADNPNLAIAEGETLEGDLVFPGVIPEGTDSVKLVMNEGRKGDDIAAPGLTLTLDLKAAQ</sequence>
<organism evidence="2 3">
    <name type="scientific">Paracoccus aminophilus JCM 7686</name>
    <dbReference type="NCBI Taxonomy" id="1367847"/>
    <lineage>
        <taxon>Bacteria</taxon>
        <taxon>Pseudomonadati</taxon>
        <taxon>Pseudomonadota</taxon>
        <taxon>Alphaproteobacteria</taxon>
        <taxon>Rhodobacterales</taxon>
        <taxon>Paracoccaceae</taxon>
        <taxon>Paracoccus</taxon>
    </lineage>
</organism>
<keyword evidence="3" id="KW-1185">Reference proteome</keyword>
<feature type="chain" id="PRO_5004544482" evidence="1">
    <location>
        <begin position="21"/>
        <end position="147"/>
    </location>
</feature>
<reference evidence="2 3" key="1">
    <citation type="journal article" date="2014" name="BMC Genomics">
        <title>Architecture and functions of a multipartite genome of the methylotrophic bacterium Paracoccus aminophilus JCM 7686, containing primary and secondary chromids.</title>
        <authorList>
            <person name="Dziewit L."/>
            <person name="Czarnecki J."/>
            <person name="Wibberg D."/>
            <person name="Radlinska M."/>
            <person name="Mrozek P."/>
            <person name="Szymczak M."/>
            <person name="Schluter A."/>
            <person name="Puhler A."/>
            <person name="Bartosik D."/>
        </authorList>
    </citation>
    <scope>NUCLEOTIDE SEQUENCE [LARGE SCALE GENOMIC DNA]</scope>
    <source>
        <strain evidence="2">JCM 7686</strain>
    </source>
</reference>
<evidence type="ECO:0000256" key="1">
    <source>
        <dbReference type="SAM" id="SignalP"/>
    </source>
</evidence>